<evidence type="ECO:0008006" key="4">
    <source>
        <dbReference type="Google" id="ProtNLM"/>
    </source>
</evidence>
<evidence type="ECO:0000313" key="2">
    <source>
        <dbReference type="EMBL" id="KAJ6684689.1"/>
    </source>
</evidence>
<keyword evidence="1" id="KW-0812">Transmembrane</keyword>
<protein>
    <recommendedName>
        <fullName evidence="4">Transmembrane protein</fullName>
    </recommendedName>
</protein>
<evidence type="ECO:0000313" key="3">
    <source>
        <dbReference type="Proteomes" id="UP001151532"/>
    </source>
</evidence>
<name>A0A9Q0PBE3_SALPP</name>
<dbReference type="EMBL" id="JAPFFK010000019">
    <property type="protein sequence ID" value="KAJ6684689.1"/>
    <property type="molecule type" value="Genomic_DNA"/>
</dbReference>
<accession>A0A9Q0PBE3</accession>
<evidence type="ECO:0000256" key="1">
    <source>
        <dbReference type="SAM" id="Phobius"/>
    </source>
</evidence>
<keyword evidence="1" id="KW-0472">Membrane</keyword>
<feature type="transmembrane region" description="Helical" evidence="1">
    <location>
        <begin position="57"/>
        <end position="85"/>
    </location>
</feature>
<keyword evidence="1" id="KW-1133">Transmembrane helix</keyword>
<gene>
    <name evidence="2" type="ORF">OIU79_014909</name>
</gene>
<reference evidence="2" key="2">
    <citation type="journal article" date="2023" name="Int. J. Mol. Sci.">
        <title>De Novo Assembly and Annotation of 11 Diverse Shrub Willow (Salix) Genomes Reveals Novel Gene Organization in Sex-Linked Regions.</title>
        <authorList>
            <person name="Hyden B."/>
            <person name="Feng K."/>
            <person name="Yates T.B."/>
            <person name="Jawdy S."/>
            <person name="Cereghino C."/>
            <person name="Smart L.B."/>
            <person name="Muchero W."/>
        </authorList>
    </citation>
    <scope>NUCLEOTIDE SEQUENCE</scope>
    <source>
        <tissue evidence="2">Shoot tip</tissue>
    </source>
</reference>
<reference evidence="2" key="1">
    <citation type="submission" date="2022-11" db="EMBL/GenBank/DDBJ databases">
        <authorList>
            <person name="Hyden B.L."/>
            <person name="Feng K."/>
            <person name="Yates T."/>
            <person name="Jawdy S."/>
            <person name="Smart L.B."/>
            <person name="Muchero W."/>
        </authorList>
    </citation>
    <scope>NUCLEOTIDE SEQUENCE</scope>
    <source>
        <tissue evidence="2">Shoot tip</tissue>
    </source>
</reference>
<dbReference type="AlphaFoldDB" id="A0A9Q0PBE3"/>
<sequence length="119" mass="14032">MAEREGRCFPFLFFCREKFGEVNKCVEVEGRADFNKKSKRMPAIITSRVRQRFPVRLSLYSLLACMLFLYIYCPVPLLLLSQFIFSLAPHLLQEQDRWCAFSLQAFHENCRHGNECICL</sequence>
<comment type="caution">
    <text evidence="2">The sequence shown here is derived from an EMBL/GenBank/DDBJ whole genome shotgun (WGS) entry which is preliminary data.</text>
</comment>
<proteinExistence type="predicted"/>
<dbReference type="Proteomes" id="UP001151532">
    <property type="component" value="Chromosome 2"/>
</dbReference>
<keyword evidence="3" id="KW-1185">Reference proteome</keyword>
<organism evidence="2 3">
    <name type="scientific">Salix purpurea</name>
    <name type="common">Purple osier willow</name>
    <dbReference type="NCBI Taxonomy" id="77065"/>
    <lineage>
        <taxon>Eukaryota</taxon>
        <taxon>Viridiplantae</taxon>
        <taxon>Streptophyta</taxon>
        <taxon>Embryophyta</taxon>
        <taxon>Tracheophyta</taxon>
        <taxon>Spermatophyta</taxon>
        <taxon>Magnoliopsida</taxon>
        <taxon>eudicotyledons</taxon>
        <taxon>Gunneridae</taxon>
        <taxon>Pentapetalae</taxon>
        <taxon>rosids</taxon>
        <taxon>fabids</taxon>
        <taxon>Malpighiales</taxon>
        <taxon>Salicaceae</taxon>
        <taxon>Saliceae</taxon>
        <taxon>Salix</taxon>
    </lineage>
</organism>